<dbReference type="AlphaFoldDB" id="A0AAE0ESE4"/>
<gene>
    <name evidence="2" type="ORF">CYMTET_36996</name>
    <name evidence="1" type="ORF">CYMTET_51405</name>
</gene>
<evidence type="ECO:0000313" key="1">
    <source>
        <dbReference type="EMBL" id="KAK3238614.1"/>
    </source>
</evidence>
<keyword evidence="3" id="KW-1185">Reference proteome</keyword>
<evidence type="ECO:0000313" key="2">
    <source>
        <dbReference type="EMBL" id="KAK3253765.1"/>
    </source>
</evidence>
<evidence type="ECO:0000313" key="3">
    <source>
        <dbReference type="Proteomes" id="UP001190700"/>
    </source>
</evidence>
<organism evidence="1 3">
    <name type="scientific">Cymbomonas tetramitiformis</name>
    <dbReference type="NCBI Taxonomy" id="36881"/>
    <lineage>
        <taxon>Eukaryota</taxon>
        <taxon>Viridiplantae</taxon>
        <taxon>Chlorophyta</taxon>
        <taxon>Pyramimonadophyceae</taxon>
        <taxon>Pyramimonadales</taxon>
        <taxon>Pyramimonadaceae</taxon>
        <taxon>Cymbomonas</taxon>
    </lineage>
</organism>
<accession>A0AAE0ESE4</accession>
<sequence length="440" mass="50368">MSAHLTFAIVKACFISMHGSGVLQQAYEKVLASSQFTCLDVHEHSVHLRAAGLLKKAYEEAMRADLTFAVVKACFTSMHHSGVLQQAYEKVVASSQFTWLDAHEHHVELEQAGLLKKAYEKAMRADLTFDMIRECWHAMWELGVLEEAYKKVVASSDYTCLDVHEHESELRKRALLHTAYDKATRGYILFAHLEPGTIVDLRRLGLLQQAYNTVAHKSEFTFCKMREHVDLLTKFDLLATACERITEVGYSLRQIGEFRNVLLDHSLLRRAYEEAFSFELTAEEVELIPALKEELSRFDLLQIALERAFYQEDIPMSSSTARYLINNMGLALQELSFMEPAYETWVANIEPEDVFVYREDLKTRNLLKDALISVFSWEHITFDAVAELSDLLGECDESTRIECAALFAKSTLYESYKNSTELIQAYCYEYGENAFPLPLP</sequence>
<proteinExistence type="predicted"/>
<protein>
    <submittedName>
        <fullName evidence="1">Uncharacterized protein</fullName>
    </submittedName>
</protein>
<dbReference type="Proteomes" id="UP001190700">
    <property type="component" value="Unassembled WGS sequence"/>
</dbReference>
<comment type="caution">
    <text evidence="1">The sequence shown here is derived from an EMBL/GenBank/DDBJ whole genome shotgun (WGS) entry which is preliminary data.</text>
</comment>
<dbReference type="EMBL" id="LGRX02034167">
    <property type="protein sequence ID" value="KAK3238614.1"/>
    <property type="molecule type" value="Genomic_DNA"/>
</dbReference>
<reference evidence="1 3" key="1">
    <citation type="journal article" date="2015" name="Genome Biol. Evol.">
        <title>Comparative Genomics of a Bacterivorous Green Alga Reveals Evolutionary Causalities and Consequences of Phago-Mixotrophic Mode of Nutrition.</title>
        <authorList>
            <person name="Burns J.A."/>
            <person name="Paasch A."/>
            <person name="Narechania A."/>
            <person name="Kim E."/>
        </authorList>
    </citation>
    <scope>NUCLEOTIDE SEQUENCE [LARGE SCALE GENOMIC DNA]</scope>
    <source>
        <strain evidence="1">PLY_AMNH</strain>
    </source>
</reference>
<name>A0AAE0ESE4_9CHLO</name>
<reference evidence="1" key="2">
    <citation type="submission" date="2023-06" db="EMBL/GenBank/DDBJ databases">
        <title>Long-read-based genome assembly of the green algal bacterivore Cymbomonas tetramitiformis.</title>
        <authorList>
            <person name="Gyaltshen Y."/>
            <person name="Rozenberg A."/>
            <person name="Paasch A."/>
            <person name="Burns J.A."/>
            <person name="Warring S."/>
            <person name="Larson R."/>
            <person name="Maurer-Alcala X."/>
            <person name="Dacks J."/>
            <person name="Kim E."/>
        </authorList>
    </citation>
    <scope>NUCLEOTIDE SEQUENCE</scope>
    <source>
        <strain evidence="1">PLY_AMNH</strain>
    </source>
</reference>
<dbReference type="EMBL" id="LGRX02024661">
    <property type="protein sequence ID" value="KAK3253765.1"/>
    <property type="molecule type" value="Genomic_DNA"/>
</dbReference>